<evidence type="ECO:0000256" key="10">
    <source>
        <dbReference type="ARBA" id="ARBA00023098"/>
    </source>
</evidence>
<evidence type="ECO:0000313" key="14">
    <source>
        <dbReference type="EMBL" id="GGI05990.1"/>
    </source>
</evidence>
<evidence type="ECO:0000256" key="9">
    <source>
        <dbReference type="ARBA" id="ARBA00022989"/>
    </source>
</evidence>
<keyword evidence="8" id="KW-0448">Lipopolysaccharide biosynthesis</keyword>
<feature type="transmembrane region" description="Helical" evidence="12">
    <location>
        <begin position="33"/>
        <end position="53"/>
    </location>
</feature>
<dbReference type="SUPFAM" id="SSF103481">
    <property type="entry name" value="Multidrug resistance efflux transporter EmrE"/>
    <property type="match status" value="2"/>
</dbReference>
<evidence type="ECO:0000256" key="2">
    <source>
        <dbReference type="ARBA" id="ARBA00007362"/>
    </source>
</evidence>
<evidence type="ECO:0000313" key="15">
    <source>
        <dbReference type="Proteomes" id="UP000632535"/>
    </source>
</evidence>
<evidence type="ECO:0000256" key="3">
    <source>
        <dbReference type="ARBA" id="ARBA00022475"/>
    </source>
</evidence>
<evidence type="ECO:0000256" key="11">
    <source>
        <dbReference type="ARBA" id="ARBA00023136"/>
    </source>
</evidence>
<dbReference type="InterPro" id="IPR037185">
    <property type="entry name" value="EmrE-like"/>
</dbReference>
<feature type="transmembrane region" description="Helical" evidence="12">
    <location>
        <begin position="181"/>
        <end position="200"/>
    </location>
</feature>
<keyword evidence="5" id="KW-0997">Cell inner membrane</keyword>
<keyword evidence="6" id="KW-0441">Lipid A biosynthesis</keyword>
<dbReference type="Proteomes" id="UP000632535">
    <property type="component" value="Unassembled WGS sequence"/>
</dbReference>
<evidence type="ECO:0000256" key="6">
    <source>
        <dbReference type="ARBA" id="ARBA00022556"/>
    </source>
</evidence>
<name>A0ABQ2B207_9MICO</name>
<dbReference type="InterPro" id="IPR000390">
    <property type="entry name" value="Small_drug/metabolite_transptr"/>
</dbReference>
<organism evidence="14 15">
    <name type="scientific">Isoptericola cucumis</name>
    <dbReference type="NCBI Taxonomy" id="1776856"/>
    <lineage>
        <taxon>Bacteria</taxon>
        <taxon>Bacillati</taxon>
        <taxon>Actinomycetota</taxon>
        <taxon>Actinomycetes</taxon>
        <taxon>Micrococcales</taxon>
        <taxon>Promicromonosporaceae</taxon>
        <taxon>Isoptericola</taxon>
    </lineage>
</organism>
<evidence type="ECO:0000256" key="7">
    <source>
        <dbReference type="ARBA" id="ARBA00022692"/>
    </source>
</evidence>
<comment type="subcellular location">
    <subcellularLocation>
        <location evidence="1">Cell membrane</location>
        <topology evidence="1">Multi-pass membrane protein</topology>
    </subcellularLocation>
</comment>
<comment type="caution">
    <text evidence="14">The sequence shown here is derived from an EMBL/GenBank/DDBJ whole genome shotgun (WGS) entry which is preliminary data.</text>
</comment>
<feature type="transmembrane region" description="Helical" evidence="12">
    <location>
        <begin position="152"/>
        <end position="169"/>
    </location>
</feature>
<accession>A0ABQ2B207</accession>
<gene>
    <name evidence="14" type="ORF">GCM10007368_08910</name>
</gene>
<feature type="domain" description="EamA" evidence="13">
    <location>
        <begin position="182"/>
        <end position="288"/>
    </location>
</feature>
<keyword evidence="7 12" id="KW-0812">Transmembrane</keyword>
<feature type="transmembrane region" description="Helical" evidence="12">
    <location>
        <begin position="220"/>
        <end position="237"/>
    </location>
</feature>
<feature type="domain" description="EamA" evidence="13">
    <location>
        <begin position="7"/>
        <end position="136"/>
    </location>
</feature>
<dbReference type="PANTHER" id="PTHR30561:SF9">
    <property type="entry name" value="4-AMINO-4-DEOXY-L-ARABINOSE-PHOSPHOUNDECAPRENOL FLIPPASE SUBUNIT ARNF-RELATED"/>
    <property type="match status" value="1"/>
</dbReference>
<evidence type="ECO:0000256" key="1">
    <source>
        <dbReference type="ARBA" id="ARBA00004651"/>
    </source>
</evidence>
<evidence type="ECO:0000259" key="13">
    <source>
        <dbReference type="Pfam" id="PF00892"/>
    </source>
</evidence>
<evidence type="ECO:0000256" key="5">
    <source>
        <dbReference type="ARBA" id="ARBA00022519"/>
    </source>
</evidence>
<dbReference type="RefSeq" id="WP_188522483.1">
    <property type="nucleotide sequence ID" value="NZ_BMDG01000003.1"/>
</dbReference>
<dbReference type="EMBL" id="BMDG01000003">
    <property type="protein sequence ID" value="GGI05990.1"/>
    <property type="molecule type" value="Genomic_DNA"/>
</dbReference>
<keyword evidence="11 12" id="KW-0472">Membrane</keyword>
<protein>
    <submittedName>
        <fullName evidence="14">Membrane protein</fullName>
    </submittedName>
</protein>
<keyword evidence="15" id="KW-1185">Reference proteome</keyword>
<keyword evidence="10" id="KW-0443">Lipid metabolism</keyword>
<feature type="transmembrane region" description="Helical" evidence="12">
    <location>
        <begin position="65"/>
        <end position="86"/>
    </location>
</feature>
<dbReference type="PANTHER" id="PTHR30561">
    <property type="entry name" value="SMR FAMILY PROTON-DEPENDENT DRUG EFFLUX TRANSPORTER SUGE"/>
    <property type="match status" value="1"/>
</dbReference>
<proteinExistence type="inferred from homology"/>
<keyword evidence="4" id="KW-0444">Lipid biosynthesis</keyword>
<keyword evidence="3" id="KW-1003">Cell membrane</keyword>
<reference evidence="15" key="1">
    <citation type="journal article" date="2019" name="Int. J. Syst. Evol. Microbiol.">
        <title>The Global Catalogue of Microorganisms (GCM) 10K type strain sequencing project: providing services to taxonomists for standard genome sequencing and annotation.</title>
        <authorList>
            <consortium name="The Broad Institute Genomics Platform"/>
            <consortium name="The Broad Institute Genome Sequencing Center for Infectious Disease"/>
            <person name="Wu L."/>
            <person name="Ma J."/>
        </authorList>
    </citation>
    <scope>NUCLEOTIDE SEQUENCE [LARGE SCALE GENOMIC DNA]</scope>
    <source>
        <strain evidence="15">CCM 8653</strain>
    </source>
</reference>
<evidence type="ECO:0000256" key="4">
    <source>
        <dbReference type="ARBA" id="ARBA00022516"/>
    </source>
</evidence>
<comment type="similarity">
    <text evidence="2">Belongs to the EamA transporter family.</text>
</comment>
<evidence type="ECO:0000256" key="12">
    <source>
        <dbReference type="SAM" id="Phobius"/>
    </source>
</evidence>
<dbReference type="Pfam" id="PF00892">
    <property type="entry name" value="EamA"/>
    <property type="match status" value="2"/>
</dbReference>
<feature type="transmembrane region" description="Helical" evidence="12">
    <location>
        <begin position="243"/>
        <end position="264"/>
    </location>
</feature>
<dbReference type="InterPro" id="IPR000620">
    <property type="entry name" value="EamA_dom"/>
</dbReference>
<dbReference type="Gene3D" id="1.10.3730.20">
    <property type="match status" value="2"/>
</dbReference>
<keyword evidence="9 12" id="KW-1133">Transmembrane helix</keyword>
<feature type="transmembrane region" description="Helical" evidence="12">
    <location>
        <begin position="121"/>
        <end position="140"/>
    </location>
</feature>
<sequence>MTATATALVLVAAVLHAVWNVAAKRVEGGSRVFVWCYATAGALLWLPVGLVLLARDGWQDVPQLLLASAVSGLLHNVYGIVLNTGYARADLSVVYPTARGAGPLITMGVALLVLGEHVEPHHVAGGLVVVAGVAVVAGAGAPKLVADRGGAGLRWGVYTGATIAAYTLWDGFAVTTLGLDPVVYFAFFAAWQSITLTPVLGGRARRAEARDMVRRHLREIVLIGVLSPLAYILVLVAMQTAPIALVAPARESSIVVGTLLAWWLFKEPRPAAKIAGSVVVVAGIALLSV</sequence>
<evidence type="ECO:0000256" key="8">
    <source>
        <dbReference type="ARBA" id="ARBA00022985"/>
    </source>
</evidence>